<protein>
    <submittedName>
        <fullName evidence="2">Uncharacterized protein</fullName>
    </submittedName>
</protein>
<name>A0A380IAW7_STRAI</name>
<dbReference type="RefSeq" id="WP_158015077.1">
    <property type="nucleotide sequence ID" value="NZ_MSJL01000003.1"/>
</dbReference>
<keyword evidence="1" id="KW-1133">Transmembrane helix</keyword>
<dbReference type="AlphaFoldDB" id="A0A380IAW7"/>
<proteinExistence type="predicted"/>
<dbReference type="EMBL" id="UHEN01000001">
    <property type="protein sequence ID" value="SUN05218.1"/>
    <property type="molecule type" value="Genomic_DNA"/>
</dbReference>
<sequence length="57" mass="6677">MIGFYAMAVVAYTAILYGFKLTKQMNSDEFREEIYKEELKLRFGGGSSDNDRKNEHY</sequence>
<evidence type="ECO:0000313" key="3">
    <source>
        <dbReference type="Proteomes" id="UP000255213"/>
    </source>
</evidence>
<dbReference type="Proteomes" id="UP000255213">
    <property type="component" value="Unassembled WGS sequence"/>
</dbReference>
<feature type="transmembrane region" description="Helical" evidence="1">
    <location>
        <begin position="6"/>
        <end position="22"/>
    </location>
</feature>
<evidence type="ECO:0000256" key="1">
    <source>
        <dbReference type="SAM" id="Phobius"/>
    </source>
</evidence>
<accession>A0A380IAW7</accession>
<gene>
    <name evidence="2" type="ORF">NCTC12957_00138</name>
</gene>
<keyword evidence="1" id="KW-0472">Membrane</keyword>
<reference evidence="2 3" key="1">
    <citation type="submission" date="2018-06" db="EMBL/GenBank/DDBJ databases">
        <authorList>
            <consortium name="Pathogen Informatics"/>
            <person name="Doyle S."/>
        </authorList>
    </citation>
    <scope>NUCLEOTIDE SEQUENCE [LARGE SCALE GENOMIC DNA]</scope>
    <source>
        <strain evidence="2 3">NCTC12957</strain>
    </source>
</reference>
<evidence type="ECO:0000313" key="2">
    <source>
        <dbReference type="EMBL" id="SUN05218.1"/>
    </source>
</evidence>
<organism evidence="2 3">
    <name type="scientific">Streptococcus acidominimus</name>
    <dbReference type="NCBI Taxonomy" id="1326"/>
    <lineage>
        <taxon>Bacteria</taxon>
        <taxon>Bacillati</taxon>
        <taxon>Bacillota</taxon>
        <taxon>Bacilli</taxon>
        <taxon>Lactobacillales</taxon>
        <taxon>Streptococcaceae</taxon>
        <taxon>Streptococcus</taxon>
    </lineage>
</organism>
<keyword evidence="1" id="KW-0812">Transmembrane</keyword>